<evidence type="ECO:0000256" key="5">
    <source>
        <dbReference type="ARBA" id="ARBA00022676"/>
    </source>
</evidence>
<evidence type="ECO:0000256" key="10">
    <source>
        <dbReference type="ARBA" id="ARBA00023034"/>
    </source>
</evidence>
<feature type="region of interest" description="Disordered" evidence="14">
    <location>
        <begin position="68"/>
        <end position="114"/>
    </location>
</feature>
<evidence type="ECO:0000256" key="9">
    <source>
        <dbReference type="ARBA" id="ARBA00022989"/>
    </source>
</evidence>
<keyword evidence="9" id="KW-1133">Transmembrane helix</keyword>
<sequence>TTFRVWYHGLGSPPTQTESQYLDSLSLAGGDPSFRRNIEEQLPELLRLAKAAPLADTREKASELLDFVQLRDGSNVPTDTARQPPPPHSGPSSPASSSLSGALPPPQPLLMKHGVDGSECSMKIFLSEVEEFCPILPFRQHLLRQNESVAWVNRRQQLRQWRRGSRERQSSWLALPGLRERVNQLWQSLASAAVEGGWPDRWPRRRVLAHVGYLSQPQHWPPAEAAQWADLLGRRRAAGTPADYSTTPPRHRRQVRSVAGKSFASTSAVAIHAGEFLSRLGPAAACIAKYDKLALAESNCSYSVSAIPYGKDGRILSVAELRQAFPPAFGFTTAVSPRTAPGCAGLRCQSRLAELYPVQGLLLMSMVSNGGGIFVGLGFPYEHRGTVGGRVSRLPFLNLRFKPPLETVPIRITCERYRVSRKLRSQDPYLESLGEPASFLVDLEAKHLIPATLARGSRGSRRRLRQRELQRAKRFHGRPPIWPEFEPSSRRRLFAVWRALRTICQLPAGPPSEIPPTLPLLPQPPLPQPRLTLAEGRRCNCSTWASKAAHARDAAYPRLNDPFALRIRWRQSPSPDIVISCRTSDCSACDERLNGYSRLCPCRRLGLTLARLQPLKMIESSSRIGQSKQKLQLRSPGRMYVKACYGRWTSTWANAVRYVYKGKGGLDFGGTQRQEKCASSASSGARVTRPHGNCGSCRRASSTNLPRRRWASRSESWLYRVSYLIEWF</sequence>
<dbReference type="InterPro" id="IPR026116">
    <property type="entry name" value="GT18_cat"/>
</dbReference>
<comment type="pathway">
    <text evidence="2">Protein modification; protein glycosylation.</text>
</comment>
<evidence type="ECO:0000256" key="13">
    <source>
        <dbReference type="ARBA" id="ARBA00048243"/>
    </source>
</evidence>
<proteinExistence type="inferred from homology"/>
<dbReference type="UniPathway" id="UPA00378"/>
<dbReference type="AlphaFoldDB" id="A0A1I8JRB4"/>
<dbReference type="Pfam" id="PF15024">
    <property type="entry name" value="Glyco_transf_18"/>
    <property type="match status" value="1"/>
</dbReference>
<evidence type="ECO:0000256" key="8">
    <source>
        <dbReference type="ARBA" id="ARBA00022968"/>
    </source>
</evidence>
<protein>
    <recommendedName>
        <fullName evidence="4">alpha-1,6-mannosyl-glycoprotein 6-beta-N-acetylglucosaminyltransferase</fullName>
        <ecNumber evidence="4">2.4.1.155</ecNumber>
    </recommendedName>
</protein>
<reference evidence="17" key="1">
    <citation type="submission" date="2016-11" db="UniProtKB">
        <authorList>
            <consortium name="WormBaseParasite"/>
        </authorList>
    </citation>
    <scope>IDENTIFICATION</scope>
</reference>
<organism evidence="16 17">
    <name type="scientific">Macrostomum lignano</name>
    <dbReference type="NCBI Taxonomy" id="282301"/>
    <lineage>
        <taxon>Eukaryota</taxon>
        <taxon>Metazoa</taxon>
        <taxon>Spiralia</taxon>
        <taxon>Lophotrochozoa</taxon>
        <taxon>Platyhelminthes</taxon>
        <taxon>Rhabditophora</taxon>
        <taxon>Macrostomorpha</taxon>
        <taxon>Macrostomida</taxon>
        <taxon>Macrostomidae</taxon>
        <taxon>Macrostomum</taxon>
    </lineage>
</organism>
<keyword evidence="8" id="KW-0735">Signal-anchor</keyword>
<evidence type="ECO:0000256" key="1">
    <source>
        <dbReference type="ARBA" id="ARBA00004323"/>
    </source>
</evidence>
<feature type="compositionally biased region" description="Low complexity" evidence="14">
    <location>
        <begin position="90"/>
        <end position="102"/>
    </location>
</feature>
<evidence type="ECO:0000256" key="2">
    <source>
        <dbReference type="ARBA" id="ARBA00004922"/>
    </source>
</evidence>
<accession>A0A1I8JRB4</accession>
<dbReference type="Proteomes" id="UP000095280">
    <property type="component" value="Unplaced"/>
</dbReference>
<evidence type="ECO:0000259" key="15">
    <source>
        <dbReference type="Pfam" id="PF15024"/>
    </source>
</evidence>
<feature type="domain" description="Glycosyltransferase family 18 catalytic" evidence="15">
    <location>
        <begin position="112"/>
        <end position="220"/>
    </location>
</feature>
<dbReference type="GO" id="GO:0000139">
    <property type="term" value="C:Golgi membrane"/>
    <property type="evidence" value="ECO:0007669"/>
    <property type="project" value="UniProtKB-SubCell"/>
</dbReference>
<evidence type="ECO:0000313" key="16">
    <source>
        <dbReference type="Proteomes" id="UP000095280"/>
    </source>
</evidence>
<keyword evidence="11" id="KW-0472">Membrane</keyword>
<dbReference type="PANTHER" id="PTHR15075">
    <property type="entry name" value="ALPHA-MANNOSIDE BETA-1,6-N-ACETYLGLUCOSAMINYLTRANSFERASE"/>
    <property type="match status" value="1"/>
</dbReference>
<evidence type="ECO:0000256" key="3">
    <source>
        <dbReference type="ARBA" id="ARBA00007477"/>
    </source>
</evidence>
<comment type="catalytic activity">
    <reaction evidence="13">
        <text>N(4)-{beta-D-GlcNAc-(1-&gt;2)-[beta-D-GlcNAc-(1-&gt;4)]-alpha-D-Man-(1-&gt;3)-[beta-D-GlcNAc-(1-&gt;2)-alpha-D-Man-(1-&gt;6)]-beta-D-Man-(1-&gt;4)-beta-D-GlcNAc-(1-&gt;4)-beta-D-GlcNAc}-L-asparaginyl-[protein] + UDP-N-acetyl-alpha-D-glucosamine = N(4)-{beta-D-GlcNAc-(1-&gt;2)-[beta-D-GlcNAc-(1-&gt;4)]-alpha-D-Man-(1-&gt;3)-[beta-D-GlcNAc-(1-&gt;2)-[beta-D-GlcNAc-(1-&gt;6)]-alpha-D-Man-(1-&gt;6)]-beta-D-Man-(1-&gt;4)-beta-D-GlcNAc-(1-&gt;4)-beta-D-GlcNAc}-L-asparaginyl-[protein] + UDP + H(+)</text>
        <dbReference type="Rhea" id="RHEA:16921"/>
        <dbReference type="Rhea" id="RHEA-COMP:14374"/>
        <dbReference type="Rhea" id="RHEA-COMP:14377"/>
        <dbReference type="ChEBI" id="CHEBI:15378"/>
        <dbReference type="ChEBI" id="CHEBI:57705"/>
        <dbReference type="ChEBI" id="CHEBI:58223"/>
        <dbReference type="ChEBI" id="CHEBI:139507"/>
        <dbReference type="ChEBI" id="CHEBI:139510"/>
        <dbReference type="EC" id="2.4.1.155"/>
    </reaction>
</comment>
<keyword evidence="6" id="KW-0808">Transferase</keyword>
<evidence type="ECO:0000256" key="11">
    <source>
        <dbReference type="ARBA" id="ARBA00023136"/>
    </source>
</evidence>
<dbReference type="WBParaSite" id="snap_masked-unitig_34584-processed-gene-0.0-mRNA-1">
    <property type="protein sequence ID" value="snap_masked-unitig_34584-processed-gene-0.0-mRNA-1"/>
    <property type="gene ID" value="snap_masked-unitig_34584-processed-gene-0.0"/>
</dbReference>
<comment type="subcellular location">
    <subcellularLocation>
        <location evidence="1">Golgi apparatus membrane</location>
        <topology evidence="1">Single-pass type II membrane protein</topology>
    </subcellularLocation>
</comment>
<evidence type="ECO:0000256" key="12">
    <source>
        <dbReference type="ARBA" id="ARBA00023180"/>
    </source>
</evidence>
<keyword evidence="12" id="KW-0325">Glycoprotein</keyword>
<dbReference type="PANTHER" id="PTHR15075:SF2">
    <property type="entry name" value="ALPHA-1,6-MANNOSYLGLYCOPROTEIN 6-BETA-N-ACETYLGLUCOSAMINYLTRANSFERASE"/>
    <property type="match status" value="1"/>
</dbReference>
<keyword evidence="16" id="KW-1185">Reference proteome</keyword>
<evidence type="ECO:0000256" key="6">
    <source>
        <dbReference type="ARBA" id="ARBA00022679"/>
    </source>
</evidence>
<dbReference type="InterPro" id="IPR052105">
    <property type="entry name" value="MGAT5_Glycosyltransferase"/>
</dbReference>
<evidence type="ECO:0000313" key="17">
    <source>
        <dbReference type="WBParaSite" id="snap_masked-unitig_34584-processed-gene-0.0-mRNA-1"/>
    </source>
</evidence>
<evidence type="ECO:0000256" key="4">
    <source>
        <dbReference type="ARBA" id="ARBA00012671"/>
    </source>
</evidence>
<dbReference type="EC" id="2.4.1.155" evidence="4"/>
<keyword evidence="10" id="KW-0333">Golgi apparatus</keyword>
<keyword evidence="7" id="KW-0812">Transmembrane</keyword>
<dbReference type="GO" id="GO:0030144">
    <property type="term" value="F:alpha-1,6-mannosylglycoprotein 6-beta-N-acetylglucosaminyltransferase activity"/>
    <property type="evidence" value="ECO:0007669"/>
    <property type="project" value="UniProtKB-EC"/>
</dbReference>
<evidence type="ECO:0000256" key="14">
    <source>
        <dbReference type="SAM" id="MobiDB-lite"/>
    </source>
</evidence>
<keyword evidence="5" id="KW-0328">Glycosyltransferase</keyword>
<dbReference type="GO" id="GO:0006487">
    <property type="term" value="P:protein N-linked glycosylation"/>
    <property type="evidence" value="ECO:0007669"/>
    <property type="project" value="TreeGrafter"/>
</dbReference>
<comment type="similarity">
    <text evidence="3">Belongs to the glycosyltransferase 18 family.</text>
</comment>
<evidence type="ECO:0000256" key="7">
    <source>
        <dbReference type="ARBA" id="ARBA00022692"/>
    </source>
</evidence>
<name>A0A1I8JRB4_9PLAT</name>